<dbReference type="CDD" id="cd00037">
    <property type="entry name" value="CLECT"/>
    <property type="match status" value="1"/>
</dbReference>
<evidence type="ECO:0000313" key="5">
    <source>
        <dbReference type="WBParaSite" id="MBELARI_LOCUS7046"/>
    </source>
</evidence>
<sequence>MFKIVFLFSISFFVYTIEAACPNGMIPILNETKCLYQSPDYQDADQAILICQQIGGQNAGLAKIDNSFENGFAWQLIRNLAPFLIGVKQTANGVWTQWDGKPLTYTNWAPGEPNSIVGCAAIDSSNGQWKAVNCYFRNSYFCTV</sequence>
<dbReference type="AlphaFoldDB" id="A0A915GSM2"/>
<reference evidence="4 5" key="1">
    <citation type="submission" date="2024-02" db="UniProtKB">
        <authorList>
            <consortium name="WormBaseParasite"/>
        </authorList>
    </citation>
    <scope>IDENTIFICATION</scope>
</reference>
<dbReference type="InterPro" id="IPR016187">
    <property type="entry name" value="CTDL_fold"/>
</dbReference>
<dbReference type="PROSITE" id="PS50041">
    <property type="entry name" value="C_TYPE_LECTIN_2"/>
    <property type="match status" value="1"/>
</dbReference>
<proteinExistence type="predicted"/>
<dbReference type="WBParaSite" id="MBELARI_LOCUS7046">
    <property type="protein sequence ID" value="MBELARI_LOCUS7046"/>
    <property type="gene ID" value="MBELARI_LOCUS7046"/>
</dbReference>
<dbReference type="PANTHER" id="PTHR22803">
    <property type="entry name" value="MANNOSE, PHOSPHOLIPASE, LECTIN RECEPTOR RELATED"/>
    <property type="match status" value="1"/>
</dbReference>
<feature type="domain" description="C-type lectin" evidence="2">
    <location>
        <begin position="30"/>
        <end position="143"/>
    </location>
</feature>
<dbReference type="OrthoDB" id="5877119at2759"/>
<protein>
    <submittedName>
        <fullName evidence="4 5">C-type lectin domain-containing protein</fullName>
    </submittedName>
</protein>
<evidence type="ECO:0000313" key="4">
    <source>
        <dbReference type="WBParaSite" id="MBELARI_LOCUS14667"/>
    </source>
</evidence>
<dbReference type="SUPFAM" id="SSF56436">
    <property type="entry name" value="C-type lectin-like"/>
    <property type="match status" value="1"/>
</dbReference>
<dbReference type="Pfam" id="PF00059">
    <property type="entry name" value="Lectin_C"/>
    <property type="match status" value="1"/>
</dbReference>
<dbReference type="InterPro" id="IPR016186">
    <property type="entry name" value="C-type_lectin-like/link_sf"/>
</dbReference>
<dbReference type="Proteomes" id="UP000887575">
    <property type="component" value="Unassembled WGS sequence"/>
</dbReference>
<dbReference type="Gene3D" id="3.10.100.10">
    <property type="entry name" value="Mannose-Binding Protein A, subunit A"/>
    <property type="match status" value="1"/>
</dbReference>
<keyword evidence="1" id="KW-0732">Signal</keyword>
<dbReference type="InterPro" id="IPR050111">
    <property type="entry name" value="C-type_lectin/snaclec_domain"/>
</dbReference>
<name>A0A915GSM2_9BILA</name>
<evidence type="ECO:0000259" key="2">
    <source>
        <dbReference type="PROSITE" id="PS50041"/>
    </source>
</evidence>
<accession>A0A915GSM2</accession>
<keyword evidence="3" id="KW-1185">Reference proteome</keyword>
<feature type="chain" id="PRO_5041584460" evidence="1">
    <location>
        <begin position="20"/>
        <end position="144"/>
    </location>
</feature>
<dbReference type="SMART" id="SM00034">
    <property type="entry name" value="CLECT"/>
    <property type="match status" value="1"/>
</dbReference>
<organism evidence="3 4">
    <name type="scientific">Mesorhabditis belari</name>
    <dbReference type="NCBI Taxonomy" id="2138241"/>
    <lineage>
        <taxon>Eukaryota</taxon>
        <taxon>Metazoa</taxon>
        <taxon>Ecdysozoa</taxon>
        <taxon>Nematoda</taxon>
        <taxon>Chromadorea</taxon>
        <taxon>Rhabditida</taxon>
        <taxon>Rhabditina</taxon>
        <taxon>Rhabditomorpha</taxon>
        <taxon>Rhabditoidea</taxon>
        <taxon>Rhabditidae</taxon>
        <taxon>Mesorhabditinae</taxon>
        <taxon>Mesorhabditis</taxon>
    </lineage>
</organism>
<feature type="signal peptide" evidence="1">
    <location>
        <begin position="1"/>
        <end position="19"/>
    </location>
</feature>
<evidence type="ECO:0000256" key="1">
    <source>
        <dbReference type="SAM" id="SignalP"/>
    </source>
</evidence>
<evidence type="ECO:0000313" key="3">
    <source>
        <dbReference type="Proteomes" id="UP000887575"/>
    </source>
</evidence>
<dbReference type="InterPro" id="IPR001304">
    <property type="entry name" value="C-type_lectin-like"/>
</dbReference>
<dbReference type="WBParaSite" id="MBELARI_LOCUS14667">
    <property type="protein sequence ID" value="MBELARI_LOCUS14667"/>
    <property type="gene ID" value="MBELARI_LOCUS14667"/>
</dbReference>